<name>A0A0E0MHS5_ORYPU</name>
<proteinExistence type="predicted"/>
<dbReference type="eggNOG" id="ENOG502QQ2D">
    <property type="taxonomic scope" value="Eukaryota"/>
</dbReference>
<sequence length="518" mass="57811">MVRFCYRGLPTSYKNCLWYSTIFSRGMPHVSAATMARRWVAQGLIRPQPQGQVSALEESRRCLDALCMLLPPHQVGASGRVKSFSVRPSVTSITEEDIPTIDDLLLNNQLELNYLDLVCSIRNEFNLQVTQQSDMTDDQSTLLMAKKIVMNFLTNLPTASARLLRVLYLQDYKGLDKGHLKNVCNIDELTFLSLRGTDIAKLPKQTGQLTLLQTLDIRQTRIKVLKAVLPELKHLLAGRIDCPGNDAATVKSKESFSTVRMPAGVPAGSMDKLEILSHVWVSDSAKELANIGEKLKQLRKLGVVLYGGSRANIKDLFAQINELHTTLRSLSIRMEPMGRWGTMEAVLTTPPMLLESLRICGVRDWLPSRIKELEHLAKVTLRDTLLNSEALGVLGALKGLRWLRLRYHSFDAGVLTFGSGSFPSLTDLVVEDDIVLTIAFAPGAAPKLASIIWSFQRMESLLGIKNLGNLRTIKFNWLAGNGTTNEYPQLQQEVKDHPNELIFDYKPINPMEGQAATF</sequence>
<dbReference type="OMA" id="RIDCPRE"/>
<dbReference type="EnsemblPlants" id="OPUNC11G18100.1">
    <property type="protein sequence ID" value="OPUNC11G18100.1"/>
    <property type="gene ID" value="OPUNC11G18100"/>
</dbReference>
<dbReference type="Pfam" id="PF23598">
    <property type="entry name" value="LRR_14"/>
    <property type="match status" value="1"/>
</dbReference>
<dbReference type="InterPro" id="IPR032675">
    <property type="entry name" value="LRR_dom_sf"/>
</dbReference>
<keyword evidence="4" id="KW-1185">Reference proteome</keyword>
<dbReference type="PANTHER" id="PTHR23155:SF1091">
    <property type="entry name" value="EXPRESSED PROTEIN"/>
    <property type="match status" value="1"/>
</dbReference>
<dbReference type="Gramene" id="OPUNC11G18100.1">
    <property type="protein sequence ID" value="OPUNC11G18100.1"/>
    <property type="gene ID" value="OPUNC11G18100"/>
</dbReference>
<evidence type="ECO:0000313" key="3">
    <source>
        <dbReference type="EnsemblPlants" id="OPUNC11G18100.1"/>
    </source>
</evidence>
<keyword evidence="1" id="KW-0677">Repeat</keyword>
<dbReference type="HOGENOM" id="CLU_000837_14_5_1"/>
<protein>
    <recommendedName>
        <fullName evidence="2">Disease resistance R13L4/SHOC-2-like LRR domain-containing protein</fullName>
    </recommendedName>
</protein>
<dbReference type="InterPro" id="IPR044974">
    <property type="entry name" value="Disease_R_plants"/>
</dbReference>
<reference evidence="3" key="1">
    <citation type="submission" date="2015-04" db="UniProtKB">
        <authorList>
            <consortium name="EnsemblPlants"/>
        </authorList>
    </citation>
    <scope>IDENTIFICATION</scope>
</reference>
<dbReference type="InterPro" id="IPR055414">
    <property type="entry name" value="LRR_R13L4/SHOC2-like"/>
</dbReference>
<dbReference type="GO" id="GO:0098542">
    <property type="term" value="P:defense response to other organism"/>
    <property type="evidence" value="ECO:0007669"/>
    <property type="project" value="TreeGrafter"/>
</dbReference>
<dbReference type="Gene3D" id="3.80.10.10">
    <property type="entry name" value="Ribonuclease Inhibitor"/>
    <property type="match status" value="1"/>
</dbReference>
<evidence type="ECO:0000259" key="2">
    <source>
        <dbReference type="Pfam" id="PF23598"/>
    </source>
</evidence>
<feature type="domain" description="Disease resistance R13L4/SHOC-2-like LRR" evidence="2">
    <location>
        <begin position="156"/>
        <end position="500"/>
    </location>
</feature>
<dbReference type="PANTHER" id="PTHR23155">
    <property type="entry name" value="DISEASE RESISTANCE PROTEIN RP"/>
    <property type="match status" value="1"/>
</dbReference>
<organism evidence="3">
    <name type="scientific">Oryza punctata</name>
    <name type="common">Red rice</name>
    <dbReference type="NCBI Taxonomy" id="4537"/>
    <lineage>
        <taxon>Eukaryota</taxon>
        <taxon>Viridiplantae</taxon>
        <taxon>Streptophyta</taxon>
        <taxon>Embryophyta</taxon>
        <taxon>Tracheophyta</taxon>
        <taxon>Spermatophyta</taxon>
        <taxon>Magnoliopsida</taxon>
        <taxon>Liliopsida</taxon>
        <taxon>Poales</taxon>
        <taxon>Poaceae</taxon>
        <taxon>BOP clade</taxon>
        <taxon>Oryzoideae</taxon>
        <taxon>Oryzeae</taxon>
        <taxon>Oryzinae</taxon>
        <taxon>Oryza</taxon>
    </lineage>
</organism>
<dbReference type="STRING" id="4537.A0A0E0MHS5"/>
<dbReference type="SUPFAM" id="SSF52058">
    <property type="entry name" value="L domain-like"/>
    <property type="match status" value="1"/>
</dbReference>
<evidence type="ECO:0000313" key="4">
    <source>
        <dbReference type="Proteomes" id="UP000026962"/>
    </source>
</evidence>
<dbReference type="Proteomes" id="UP000026962">
    <property type="component" value="Chromosome 11"/>
</dbReference>
<dbReference type="AlphaFoldDB" id="A0A0E0MHS5"/>
<accession>A0A0E0MHS5</accession>
<reference evidence="3" key="2">
    <citation type="submission" date="2018-05" db="EMBL/GenBank/DDBJ databases">
        <title>OpunRS2 (Oryza punctata Reference Sequence Version 2).</title>
        <authorList>
            <person name="Zhang J."/>
            <person name="Kudrna D."/>
            <person name="Lee S."/>
            <person name="Talag J."/>
            <person name="Welchert J."/>
            <person name="Wing R.A."/>
        </authorList>
    </citation>
    <scope>NUCLEOTIDE SEQUENCE [LARGE SCALE GENOMIC DNA]</scope>
</reference>
<evidence type="ECO:0000256" key="1">
    <source>
        <dbReference type="ARBA" id="ARBA00022737"/>
    </source>
</evidence>